<gene>
    <name evidence="3" type="primary">ACTT5</name>
    <name evidence="3" type="ORF">Plec18167_002248</name>
</gene>
<evidence type="ECO:0000259" key="1">
    <source>
        <dbReference type="Pfam" id="PF00501"/>
    </source>
</evidence>
<dbReference type="Gene3D" id="3.30.300.30">
    <property type="match status" value="1"/>
</dbReference>
<organism evidence="3 4">
    <name type="scientific">Paecilomyces lecythidis</name>
    <dbReference type="NCBI Taxonomy" id="3004212"/>
    <lineage>
        <taxon>Eukaryota</taxon>
        <taxon>Fungi</taxon>
        <taxon>Dikarya</taxon>
        <taxon>Ascomycota</taxon>
        <taxon>Pezizomycotina</taxon>
        <taxon>Eurotiomycetes</taxon>
        <taxon>Eurotiomycetidae</taxon>
        <taxon>Eurotiales</taxon>
        <taxon>Thermoascaceae</taxon>
        <taxon>Paecilomyces</taxon>
    </lineage>
</organism>
<dbReference type="InterPro" id="IPR000873">
    <property type="entry name" value="AMP-dep_synth/lig_dom"/>
</dbReference>
<dbReference type="PANTHER" id="PTHR24096:SF265">
    <property type="entry name" value="ENZYME, PUTATIVE (AFU_ORTHOLOGUE AFUA_5G14270)-RELATED"/>
    <property type="match status" value="1"/>
</dbReference>
<name>A0ABR3Y8N4_9EURO</name>
<dbReference type="SUPFAM" id="SSF56801">
    <property type="entry name" value="Acetyl-CoA synthetase-like"/>
    <property type="match status" value="1"/>
</dbReference>
<protein>
    <submittedName>
        <fullName evidence="3">Acyl-CoA synthetase actt5</fullName>
    </submittedName>
</protein>
<keyword evidence="4" id="KW-1185">Reference proteome</keyword>
<accession>A0ABR3Y8N4</accession>
<proteinExistence type="predicted"/>
<evidence type="ECO:0000313" key="4">
    <source>
        <dbReference type="Proteomes" id="UP001583193"/>
    </source>
</evidence>
<dbReference type="EMBL" id="JAVDPF010000004">
    <property type="protein sequence ID" value="KAL1884656.1"/>
    <property type="molecule type" value="Genomic_DNA"/>
</dbReference>
<dbReference type="PANTHER" id="PTHR24096">
    <property type="entry name" value="LONG-CHAIN-FATTY-ACID--COA LIGASE"/>
    <property type="match status" value="1"/>
</dbReference>
<dbReference type="InterPro" id="IPR045851">
    <property type="entry name" value="AMP-bd_C_sf"/>
</dbReference>
<reference evidence="3 4" key="1">
    <citation type="journal article" date="2024" name="IMA Fungus">
        <title>IMA Genome - F19 : A genome assembly and annotation guide to empower mycologists, including annotated draft genome sequences of Ceratocystis pirilliformis, Diaporthe australafricana, Fusarium ophioides, Paecilomyces lecythidis, and Sporothrix stenoceras.</title>
        <authorList>
            <person name="Aylward J."/>
            <person name="Wilson A.M."/>
            <person name="Visagie C.M."/>
            <person name="Spraker J."/>
            <person name="Barnes I."/>
            <person name="Buitendag C."/>
            <person name="Ceriani C."/>
            <person name="Del Mar Angel L."/>
            <person name="du Plessis D."/>
            <person name="Fuchs T."/>
            <person name="Gasser K."/>
            <person name="Kramer D."/>
            <person name="Li W."/>
            <person name="Munsamy K."/>
            <person name="Piso A."/>
            <person name="Price J.L."/>
            <person name="Sonnekus B."/>
            <person name="Thomas C."/>
            <person name="van der Nest A."/>
            <person name="van Dijk A."/>
            <person name="van Heerden A."/>
            <person name="van Vuuren N."/>
            <person name="Yilmaz N."/>
            <person name="Duong T.A."/>
            <person name="van der Merwe N.A."/>
            <person name="Wingfield M.J."/>
            <person name="Wingfield B.D."/>
        </authorList>
    </citation>
    <scope>NUCLEOTIDE SEQUENCE [LARGE SCALE GENOMIC DNA]</scope>
    <source>
        <strain evidence="3 4">CMW 18167</strain>
    </source>
</reference>
<dbReference type="Pfam" id="PF00501">
    <property type="entry name" value="AMP-binding"/>
    <property type="match status" value="1"/>
</dbReference>
<feature type="domain" description="AMP-binding enzyme C-terminal" evidence="2">
    <location>
        <begin position="105"/>
        <end position="185"/>
    </location>
</feature>
<dbReference type="Gene3D" id="3.40.50.12780">
    <property type="entry name" value="N-terminal domain of ligase-like"/>
    <property type="match status" value="1"/>
</dbReference>
<comment type="caution">
    <text evidence="3">The sequence shown here is derived from an EMBL/GenBank/DDBJ whole genome shotgun (WGS) entry which is preliminary data.</text>
</comment>
<sequence length="208" mass="22978">MLPYTERDDTGSIGRLIPNLEAKLIDDDGRNISAYGVRGEICVRGPTITPGYFGNDKANTDSFDADGWFKTGDIGYCDEATRKWYIVDRKKELIKVRGFQVAPPELEAVLLSHPQIIDAAVVGITLVRDDGEVPRAYVVRRPGPEGAKVTEKDVKVFLESRLAKYKALTGGVKFVDSIARNASGKILKRLLREDCEKDLKAGRIGPKL</sequence>
<feature type="domain" description="AMP-dependent synthetase/ligase" evidence="1">
    <location>
        <begin position="8"/>
        <end position="53"/>
    </location>
</feature>
<evidence type="ECO:0000313" key="3">
    <source>
        <dbReference type="EMBL" id="KAL1884656.1"/>
    </source>
</evidence>
<dbReference type="Pfam" id="PF13193">
    <property type="entry name" value="AMP-binding_C"/>
    <property type="match status" value="1"/>
</dbReference>
<evidence type="ECO:0000259" key="2">
    <source>
        <dbReference type="Pfam" id="PF13193"/>
    </source>
</evidence>
<dbReference type="InterPro" id="IPR042099">
    <property type="entry name" value="ANL_N_sf"/>
</dbReference>
<dbReference type="Proteomes" id="UP001583193">
    <property type="component" value="Unassembled WGS sequence"/>
</dbReference>
<dbReference type="InterPro" id="IPR025110">
    <property type="entry name" value="AMP-bd_C"/>
</dbReference>